<keyword evidence="8" id="KW-1185">Reference proteome</keyword>
<dbReference type="InterPro" id="IPR003034">
    <property type="entry name" value="SAP_dom"/>
</dbReference>
<dbReference type="InterPro" id="IPR014876">
    <property type="entry name" value="DEK_C"/>
</dbReference>
<evidence type="ECO:0000256" key="1">
    <source>
        <dbReference type="ARBA" id="ARBA00023125"/>
    </source>
</evidence>
<evidence type="ECO:0000256" key="3">
    <source>
        <dbReference type="SAM" id="MobiDB-lite"/>
    </source>
</evidence>
<protein>
    <submittedName>
        <fullName evidence="7">High mobility group protein DSP1</fullName>
    </submittedName>
</protein>
<dbReference type="Pfam" id="PF08766">
    <property type="entry name" value="DEK_C"/>
    <property type="match status" value="1"/>
</dbReference>
<name>A0ABQ9YMI0_9EUKA</name>
<feature type="domain" description="HMG box" evidence="4">
    <location>
        <begin position="174"/>
        <end position="246"/>
    </location>
</feature>
<dbReference type="Gene3D" id="1.10.10.60">
    <property type="entry name" value="Homeodomain-like"/>
    <property type="match status" value="1"/>
</dbReference>
<feature type="compositionally biased region" description="Basic and acidic residues" evidence="3">
    <location>
        <begin position="349"/>
        <end position="364"/>
    </location>
</feature>
<dbReference type="InterPro" id="IPR050342">
    <property type="entry name" value="HMGB"/>
</dbReference>
<keyword evidence="1 2" id="KW-0238">DNA-binding</keyword>
<feature type="compositionally biased region" description="Basic and acidic residues" evidence="3">
    <location>
        <begin position="120"/>
        <end position="141"/>
    </location>
</feature>
<dbReference type="EMBL" id="JARBJD010000001">
    <property type="protein sequence ID" value="KAK2964958.1"/>
    <property type="molecule type" value="Genomic_DNA"/>
</dbReference>
<evidence type="ECO:0000259" key="4">
    <source>
        <dbReference type="PROSITE" id="PS50118"/>
    </source>
</evidence>
<dbReference type="SUPFAM" id="SSF109715">
    <property type="entry name" value="DEK C-terminal domain"/>
    <property type="match status" value="1"/>
</dbReference>
<dbReference type="Gene3D" id="1.10.30.10">
    <property type="entry name" value="High mobility group box domain"/>
    <property type="match status" value="2"/>
</dbReference>
<feature type="domain" description="DEK-C" evidence="6">
    <location>
        <begin position="392"/>
        <end position="448"/>
    </location>
</feature>
<accession>A0ABQ9YMI0</accession>
<organism evidence="7 8">
    <name type="scientific">Blattamonas nauphoetae</name>
    <dbReference type="NCBI Taxonomy" id="2049346"/>
    <lineage>
        <taxon>Eukaryota</taxon>
        <taxon>Metamonada</taxon>
        <taxon>Preaxostyla</taxon>
        <taxon>Oxymonadida</taxon>
        <taxon>Blattamonas</taxon>
    </lineage>
</organism>
<dbReference type="PROSITE" id="PS51998">
    <property type="entry name" value="DEK_C"/>
    <property type="match status" value="1"/>
</dbReference>
<feature type="DNA-binding region" description="HMG box" evidence="2">
    <location>
        <begin position="174"/>
        <end position="246"/>
    </location>
</feature>
<dbReference type="PROSITE" id="PS50800">
    <property type="entry name" value="SAP"/>
    <property type="match status" value="1"/>
</dbReference>
<evidence type="ECO:0000259" key="6">
    <source>
        <dbReference type="PROSITE" id="PS51998"/>
    </source>
</evidence>
<gene>
    <name evidence="7" type="ORF">BLNAU_259</name>
</gene>
<feature type="compositionally biased region" description="Basic and acidic residues" evidence="3">
    <location>
        <begin position="249"/>
        <end position="277"/>
    </location>
</feature>
<feature type="region of interest" description="Disordered" evidence="3">
    <location>
        <begin position="111"/>
        <end position="183"/>
    </location>
</feature>
<proteinExistence type="predicted"/>
<dbReference type="Proteomes" id="UP001281761">
    <property type="component" value="Unassembled WGS sequence"/>
</dbReference>
<reference evidence="7 8" key="1">
    <citation type="journal article" date="2022" name="bioRxiv">
        <title>Genomics of Preaxostyla Flagellates Illuminates Evolutionary Transitions and the Path Towards Mitochondrial Loss.</title>
        <authorList>
            <person name="Novak L.V.F."/>
            <person name="Treitli S.C."/>
            <person name="Pyrih J."/>
            <person name="Halakuc P."/>
            <person name="Pipaliya S.V."/>
            <person name="Vacek V."/>
            <person name="Brzon O."/>
            <person name="Soukal P."/>
            <person name="Eme L."/>
            <person name="Dacks J.B."/>
            <person name="Karnkowska A."/>
            <person name="Elias M."/>
            <person name="Hampl V."/>
        </authorList>
    </citation>
    <scope>NUCLEOTIDE SEQUENCE [LARGE SCALE GENOMIC DNA]</scope>
    <source>
        <strain evidence="7">NAU3</strain>
        <tissue evidence="7">Gut</tissue>
    </source>
</reference>
<feature type="DNA-binding region" description="HMG box" evidence="2">
    <location>
        <begin position="278"/>
        <end position="350"/>
    </location>
</feature>
<feature type="domain" description="HMG box" evidence="4">
    <location>
        <begin position="278"/>
        <end position="350"/>
    </location>
</feature>
<feature type="compositionally biased region" description="Basic and acidic residues" evidence="3">
    <location>
        <begin position="383"/>
        <end position="395"/>
    </location>
</feature>
<dbReference type="SMART" id="SM00398">
    <property type="entry name" value="HMG"/>
    <property type="match status" value="2"/>
</dbReference>
<feature type="compositionally biased region" description="Acidic residues" evidence="3">
    <location>
        <begin position="142"/>
        <end position="153"/>
    </location>
</feature>
<evidence type="ECO:0000259" key="5">
    <source>
        <dbReference type="PROSITE" id="PS50800"/>
    </source>
</evidence>
<dbReference type="SUPFAM" id="SSF47095">
    <property type="entry name" value="HMG-box"/>
    <property type="match status" value="2"/>
</dbReference>
<feature type="region of interest" description="Disordered" evidence="3">
    <location>
        <begin position="249"/>
        <end position="282"/>
    </location>
</feature>
<evidence type="ECO:0000313" key="8">
    <source>
        <dbReference type="Proteomes" id="UP001281761"/>
    </source>
</evidence>
<comment type="caution">
    <text evidence="7">The sequence shown here is derived from an EMBL/GenBank/DDBJ whole genome shotgun (WGS) entry which is preliminary data.</text>
</comment>
<feature type="domain" description="SAP" evidence="5">
    <location>
        <begin position="72"/>
        <end position="106"/>
    </location>
</feature>
<evidence type="ECO:0000256" key="2">
    <source>
        <dbReference type="PROSITE-ProRule" id="PRU00267"/>
    </source>
</evidence>
<evidence type="ECO:0000313" key="7">
    <source>
        <dbReference type="EMBL" id="KAK2964958.1"/>
    </source>
</evidence>
<dbReference type="Pfam" id="PF09011">
    <property type="entry name" value="HMG_box_2"/>
    <property type="match status" value="1"/>
</dbReference>
<dbReference type="PROSITE" id="PS50118">
    <property type="entry name" value="HMG_BOX_2"/>
    <property type="match status" value="2"/>
</dbReference>
<dbReference type="InterPro" id="IPR036910">
    <property type="entry name" value="HMG_box_dom_sf"/>
</dbReference>
<feature type="region of interest" description="Disordered" evidence="3">
    <location>
        <begin position="376"/>
        <end position="395"/>
    </location>
</feature>
<feature type="region of interest" description="Disordered" evidence="3">
    <location>
        <begin position="349"/>
        <end position="371"/>
    </location>
</feature>
<dbReference type="PANTHER" id="PTHR48112">
    <property type="entry name" value="HIGH MOBILITY GROUP PROTEIN DSP1"/>
    <property type="match status" value="1"/>
</dbReference>
<dbReference type="InterPro" id="IPR009071">
    <property type="entry name" value="HMG_box_dom"/>
</dbReference>
<sequence length="452" mass="50555">MPDFPKGDGIPFGDIEAISESFQDSQNEGTVILLATALTGSTLSIGSARTTLLKYRGFGEDSTFTDGVTERVTAFSADNIKSILKMLGLTQGGTKDEIKDRLIEYLRNPHKNVKVRKTAPKKEEKPAKTETKKTDKMRLNDGEESEDEEEVEEDGKKEKKKRAGKTPKKDPEAPKRPLSGYFHFGNEFRPIILEELKNEGKESGVTVVAKVISEKWNALDEEGKKKYMELAEQDKARYEKEMKVYESSGKKAEWDAQMKGAAAEDDKKKKAKKDPNAPKRAQTAYFAFGDEVRPVIMEELKNEGKSVAVTVVAKLISEKWNALDEEGRKKYQEIADQDKVRYEKEMKEYESSGKKSDWEKEQKKAAAAVPAKKGKADVVTAKAKKEDAGSKKPTEASLAKEIKRILSKQSETSSVSLKAIRKELETKFGCPLLDQKGVIEKLVQKQLDDDGN</sequence>
<dbReference type="Pfam" id="PF00505">
    <property type="entry name" value="HMG_box"/>
    <property type="match status" value="1"/>
</dbReference>
<keyword evidence="2" id="KW-0539">Nucleus</keyword>